<evidence type="ECO:0000313" key="4">
    <source>
        <dbReference type="Proteomes" id="UP001405405"/>
    </source>
</evidence>
<proteinExistence type="predicted"/>
<sequence length="77" mass="7555">MFNKSFSAALAVVAPVAALLAPAAAKAAATGPDLTPLTSNIDFGTVVTAVLAIAGLLSVVYLAIKGAKIVLSMVKSA</sequence>
<dbReference type="EMBL" id="JAYFSJ010000001">
    <property type="protein sequence ID" value="MEN7429593.1"/>
    <property type="molecule type" value="Genomic_DNA"/>
</dbReference>
<keyword evidence="1" id="KW-0472">Membrane</keyword>
<dbReference type="Proteomes" id="UP001405405">
    <property type="component" value="Unassembled WGS sequence"/>
</dbReference>
<dbReference type="RefSeq" id="WP_346787554.1">
    <property type="nucleotide sequence ID" value="NZ_JAYFSJ010000001.1"/>
</dbReference>
<name>A0ABV0CGM1_9NEIS</name>
<evidence type="ECO:0000313" key="3">
    <source>
        <dbReference type="EMBL" id="MEN7429593.1"/>
    </source>
</evidence>
<evidence type="ECO:0008006" key="5">
    <source>
        <dbReference type="Google" id="ProtNLM"/>
    </source>
</evidence>
<keyword evidence="2" id="KW-0732">Signal</keyword>
<keyword evidence="1" id="KW-0812">Transmembrane</keyword>
<protein>
    <recommendedName>
        <fullName evidence="5">Phage-related membrane protein</fullName>
    </recommendedName>
</protein>
<evidence type="ECO:0000256" key="2">
    <source>
        <dbReference type="SAM" id="SignalP"/>
    </source>
</evidence>
<evidence type="ECO:0000256" key="1">
    <source>
        <dbReference type="SAM" id="Phobius"/>
    </source>
</evidence>
<reference evidence="3 4" key="1">
    <citation type="submission" date="2023-12" db="EMBL/GenBank/DDBJ databases">
        <title>Chromobacterium sp. strain TRC.1.1.SA producing antimicrobial pigment.</title>
        <authorList>
            <person name="Verma N."/>
            <person name="Choksket S."/>
            <person name="Pinnaka A.K."/>
            <person name="Korpole S."/>
        </authorList>
    </citation>
    <scope>NUCLEOTIDE SEQUENCE [LARGE SCALE GENOMIC DNA]</scope>
    <source>
        <strain evidence="3 4">TRC1.1.SA</strain>
    </source>
</reference>
<keyword evidence="4" id="KW-1185">Reference proteome</keyword>
<gene>
    <name evidence="3" type="ORF">VA599_02470</name>
</gene>
<feature type="signal peptide" evidence="2">
    <location>
        <begin position="1"/>
        <end position="27"/>
    </location>
</feature>
<organism evidence="3 4">
    <name type="scientific">Chromobacterium indicum</name>
    <dbReference type="NCBI Taxonomy" id="3110228"/>
    <lineage>
        <taxon>Bacteria</taxon>
        <taxon>Pseudomonadati</taxon>
        <taxon>Pseudomonadota</taxon>
        <taxon>Betaproteobacteria</taxon>
        <taxon>Neisseriales</taxon>
        <taxon>Chromobacteriaceae</taxon>
        <taxon>Chromobacterium</taxon>
    </lineage>
</organism>
<keyword evidence="1" id="KW-1133">Transmembrane helix</keyword>
<feature type="chain" id="PRO_5045573506" description="Phage-related membrane protein" evidence="2">
    <location>
        <begin position="28"/>
        <end position="77"/>
    </location>
</feature>
<feature type="transmembrane region" description="Helical" evidence="1">
    <location>
        <begin position="43"/>
        <end position="64"/>
    </location>
</feature>
<comment type="caution">
    <text evidence="3">The sequence shown here is derived from an EMBL/GenBank/DDBJ whole genome shotgun (WGS) entry which is preliminary data.</text>
</comment>
<accession>A0ABV0CGM1</accession>